<feature type="compositionally biased region" description="Pro residues" evidence="1">
    <location>
        <begin position="18"/>
        <end position="30"/>
    </location>
</feature>
<proteinExistence type="predicted"/>
<evidence type="ECO:0000313" key="2">
    <source>
        <dbReference type="EMBL" id="KAJ3048505.1"/>
    </source>
</evidence>
<evidence type="ECO:0000256" key="1">
    <source>
        <dbReference type="SAM" id="MobiDB-lite"/>
    </source>
</evidence>
<feature type="region of interest" description="Disordered" evidence="1">
    <location>
        <begin position="1"/>
        <end position="33"/>
    </location>
</feature>
<sequence length="130" mass="14127">MCSARAGSSGVASTQGVTPPPSRSPSPAPPTAISDLVEHLPEVEEDRMYRALQTSVGMEPRAVYLNPRLSALPREERERVVREEEVEFLAEMEGTVFKGVMRGTRIKGVALSVLMIFKRLRAASGFGKGV</sequence>
<protein>
    <submittedName>
        <fullName evidence="2">Uncharacterized protein</fullName>
    </submittedName>
</protein>
<dbReference type="AlphaFoldDB" id="A0AAD5X2I5"/>
<name>A0AAD5X2I5_9FUNG</name>
<evidence type="ECO:0000313" key="3">
    <source>
        <dbReference type="Proteomes" id="UP001212841"/>
    </source>
</evidence>
<dbReference type="EMBL" id="JADGJD010000780">
    <property type="protein sequence ID" value="KAJ3048505.1"/>
    <property type="molecule type" value="Genomic_DNA"/>
</dbReference>
<keyword evidence="3" id="KW-1185">Reference proteome</keyword>
<reference evidence="2" key="1">
    <citation type="submission" date="2020-05" db="EMBL/GenBank/DDBJ databases">
        <title>Phylogenomic resolution of chytrid fungi.</title>
        <authorList>
            <person name="Stajich J.E."/>
            <person name="Amses K."/>
            <person name="Simmons R."/>
            <person name="Seto K."/>
            <person name="Myers J."/>
            <person name="Bonds A."/>
            <person name="Quandt C.A."/>
            <person name="Barry K."/>
            <person name="Liu P."/>
            <person name="Grigoriev I."/>
            <person name="Longcore J.E."/>
            <person name="James T.Y."/>
        </authorList>
    </citation>
    <scope>NUCLEOTIDE SEQUENCE</scope>
    <source>
        <strain evidence="2">JEL0318</strain>
    </source>
</reference>
<comment type="caution">
    <text evidence="2">The sequence shown here is derived from an EMBL/GenBank/DDBJ whole genome shotgun (WGS) entry which is preliminary data.</text>
</comment>
<dbReference type="Proteomes" id="UP001212841">
    <property type="component" value="Unassembled WGS sequence"/>
</dbReference>
<gene>
    <name evidence="2" type="ORF">HK097_010480</name>
</gene>
<organism evidence="2 3">
    <name type="scientific">Rhizophlyctis rosea</name>
    <dbReference type="NCBI Taxonomy" id="64517"/>
    <lineage>
        <taxon>Eukaryota</taxon>
        <taxon>Fungi</taxon>
        <taxon>Fungi incertae sedis</taxon>
        <taxon>Chytridiomycota</taxon>
        <taxon>Chytridiomycota incertae sedis</taxon>
        <taxon>Chytridiomycetes</taxon>
        <taxon>Rhizophlyctidales</taxon>
        <taxon>Rhizophlyctidaceae</taxon>
        <taxon>Rhizophlyctis</taxon>
    </lineage>
</organism>
<accession>A0AAD5X2I5</accession>